<reference evidence="2 3" key="1">
    <citation type="submission" date="2024-03" db="EMBL/GenBank/DDBJ databases">
        <title>Mouse gut bacterial collection (mGBC) of GemPharmatech.</title>
        <authorList>
            <person name="He Y."/>
            <person name="Dong L."/>
            <person name="Wu D."/>
            <person name="Gao X."/>
            <person name="Lin Z."/>
        </authorList>
    </citation>
    <scope>NUCLEOTIDE SEQUENCE [LARGE SCALE GENOMIC DNA]</scope>
    <source>
        <strain evidence="2 3">32-10</strain>
    </source>
</reference>
<dbReference type="InterPro" id="IPR009061">
    <property type="entry name" value="DNA-bd_dom_put_sf"/>
</dbReference>
<gene>
    <name evidence="2" type="ORF">AALG99_08685</name>
</gene>
<protein>
    <submittedName>
        <fullName evidence="2">MerR family DNA-binding transcriptional regulator</fullName>
    </submittedName>
</protein>
<dbReference type="RefSeq" id="WP_198959578.1">
    <property type="nucleotide sequence ID" value="NZ_JAQEHL010000044.1"/>
</dbReference>
<evidence type="ECO:0000313" key="2">
    <source>
        <dbReference type="EMBL" id="MEY8633601.1"/>
    </source>
</evidence>
<organism evidence="2 3">
    <name type="scientific">Anaerostipes hominis</name>
    <name type="common">ex Lee et al. 2021</name>
    <dbReference type="NCBI Taxonomy" id="2025494"/>
    <lineage>
        <taxon>Bacteria</taxon>
        <taxon>Bacillati</taxon>
        <taxon>Bacillota</taxon>
        <taxon>Clostridia</taxon>
        <taxon>Lachnospirales</taxon>
        <taxon>Lachnospiraceae</taxon>
        <taxon>Anaerostipes</taxon>
    </lineage>
</organism>
<keyword evidence="3" id="KW-1185">Reference proteome</keyword>
<comment type="caution">
    <text evidence="2">The sequence shown here is derived from an EMBL/GenBank/DDBJ whole genome shotgun (WGS) entry which is preliminary data.</text>
</comment>
<dbReference type="Pfam" id="PF00376">
    <property type="entry name" value="MerR"/>
    <property type="match status" value="1"/>
</dbReference>
<dbReference type="InterPro" id="IPR000551">
    <property type="entry name" value="MerR-type_HTH_dom"/>
</dbReference>
<evidence type="ECO:0000313" key="3">
    <source>
        <dbReference type="Proteomes" id="UP001565219"/>
    </source>
</evidence>
<feature type="domain" description="HTH merR-type" evidence="1">
    <location>
        <begin position="1"/>
        <end position="28"/>
    </location>
</feature>
<keyword evidence="2" id="KW-0238">DNA-binding</keyword>
<dbReference type="SUPFAM" id="SSF46955">
    <property type="entry name" value="Putative DNA-binding domain"/>
    <property type="match status" value="1"/>
</dbReference>
<accession>A0ABV4DKJ4</accession>
<dbReference type="Proteomes" id="UP001565219">
    <property type="component" value="Unassembled WGS sequence"/>
</dbReference>
<evidence type="ECO:0000259" key="1">
    <source>
        <dbReference type="PROSITE" id="PS50937"/>
    </source>
</evidence>
<sequence>MTTSQFAKIYAITKRTLHYYDTIGLFSPHSKGDDFVISSADEYITQMMIQSETKER</sequence>
<dbReference type="EMBL" id="JBCLTR010000008">
    <property type="protein sequence ID" value="MEY8633601.1"/>
    <property type="molecule type" value="Genomic_DNA"/>
</dbReference>
<name>A0ABV4DKJ4_9FIRM</name>
<dbReference type="Gene3D" id="1.10.1660.10">
    <property type="match status" value="1"/>
</dbReference>
<dbReference type="PROSITE" id="PS50937">
    <property type="entry name" value="HTH_MERR_2"/>
    <property type="match status" value="1"/>
</dbReference>
<proteinExistence type="predicted"/>
<dbReference type="GO" id="GO:0003677">
    <property type="term" value="F:DNA binding"/>
    <property type="evidence" value="ECO:0007669"/>
    <property type="project" value="UniProtKB-KW"/>
</dbReference>